<keyword evidence="2" id="KW-1133">Transmembrane helix</keyword>
<feature type="transmembrane region" description="Helical" evidence="2">
    <location>
        <begin position="40"/>
        <end position="58"/>
    </location>
</feature>
<keyword evidence="2" id="KW-0472">Membrane</keyword>
<evidence type="ECO:0000256" key="1">
    <source>
        <dbReference type="SAM" id="MobiDB-lite"/>
    </source>
</evidence>
<keyword evidence="2" id="KW-0812">Transmembrane</keyword>
<dbReference type="RefSeq" id="WP_371387013.1">
    <property type="nucleotide sequence ID" value="NZ_JBGLYH010000033.1"/>
</dbReference>
<keyword evidence="4" id="KW-1185">Reference proteome</keyword>
<gene>
    <name evidence="3" type="ORF">AB6M95_12100</name>
</gene>
<feature type="region of interest" description="Disordered" evidence="1">
    <location>
        <begin position="165"/>
        <end position="205"/>
    </location>
</feature>
<accession>A0ABV4K3F6</accession>
<reference evidence="3 4" key="1">
    <citation type="submission" date="2024-08" db="EMBL/GenBank/DDBJ databases">
        <title>Sulfate-reducing bacteria isolated from formation water of the oil field in Kazakhstan and description of Pseudodesulfovibrio sp.</title>
        <authorList>
            <person name="Bidzhieva S.K."/>
            <person name="Tourova T.P."/>
            <person name="Grouzdev D.S."/>
            <person name="Beletsky A.V."/>
            <person name="Sokolova D.S."/>
            <person name="Samigullina S.R."/>
            <person name="Poltaraus A.B."/>
            <person name="Avtukh A.N."/>
            <person name="Tereshina V.M."/>
            <person name="Zhaparov N.S."/>
            <person name="Mardanov A.V."/>
            <person name="Nazina T.N."/>
        </authorList>
    </citation>
    <scope>NUCLEOTIDE SEQUENCE [LARGE SCALE GENOMIC DNA]</scope>
    <source>
        <strain evidence="3 4">9FUS</strain>
    </source>
</reference>
<dbReference type="Proteomes" id="UP001568698">
    <property type="component" value="Unassembled WGS sequence"/>
</dbReference>
<feature type="transmembrane region" description="Helical" evidence="2">
    <location>
        <begin position="79"/>
        <end position="103"/>
    </location>
</feature>
<evidence type="ECO:0000313" key="4">
    <source>
        <dbReference type="Proteomes" id="UP001568698"/>
    </source>
</evidence>
<protein>
    <submittedName>
        <fullName evidence="3">Uncharacterized protein</fullName>
    </submittedName>
</protein>
<dbReference type="EMBL" id="JBGLYH010000033">
    <property type="protein sequence ID" value="MEZ7197498.1"/>
    <property type="molecule type" value="Genomic_DNA"/>
</dbReference>
<feature type="compositionally biased region" description="Basic residues" evidence="1">
    <location>
        <begin position="182"/>
        <end position="195"/>
    </location>
</feature>
<evidence type="ECO:0000256" key="2">
    <source>
        <dbReference type="SAM" id="Phobius"/>
    </source>
</evidence>
<organism evidence="3 4">
    <name type="scientific">Pseudodesulfovibrio karagichevae</name>
    <dbReference type="NCBI Taxonomy" id="3239305"/>
    <lineage>
        <taxon>Bacteria</taxon>
        <taxon>Pseudomonadati</taxon>
        <taxon>Thermodesulfobacteriota</taxon>
        <taxon>Desulfovibrionia</taxon>
        <taxon>Desulfovibrionales</taxon>
        <taxon>Desulfovibrionaceae</taxon>
    </lineage>
</organism>
<feature type="transmembrane region" description="Helical" evidence="2">
    <location>
        <begin position="15"/>
        <end position="34"/>
    </location>
</feature>
<name>A0ABV4K3F6_9BACT</name>
<sequence>MHERRQDIMLISRKLLIYSGIALGATSLLFAGGMLFGRNVFITAVVFGCGIMGGFVSIQQRLGSIEDDELDVLSKSWASVLIIPLFGGIFALVLYVIFLTGILDLPIFPKFYIPAFTNDRAVDLPAFLQRTSPVSGQDMAKVMFWSFVAGFSERFVPQVIRSVTSQAESGRGDAPRTPAPTVRKRPARRAVRPRRSAATGGQAGQ</sequence>
<comment type="caution">
    <text evidence="3">The sequence shown here is derived from an EMBL/GenBank/DDBJ whole genome shotgun (WGS) entry which is preliminary data.</text>
</comment>
<proteinExistence type="predicted"/>
<evidence type="ECO:0000313" key="3">
    <source>
        <dbReference type="EMBL" id="MEZ7197498.1"/>
    </source>
</evidence>